<dbReference type="EMBL" id="JACIJR010000007">
    <property type="protein sequence ID" value="MBB5730517.1"/>
    <property type="molecule type" value="Genomic_DNA"/>
</dbReference>
<protein>
    <submittedName>
        <fullName evidence="1">Carboxylesterase type B</fullName>
    </submittedName>
</protein>
<organism evidence="1 2">
    <name type="scientific">Sphingomonas prati</name>
    <dbReference type="NCBI Taxonomy" id="1843237"/>
    <lineage>
        <taxon>Bacteria</taxon>
        <taxon>Pseudomonadati</taxon>
        <taxon>Pseudomonadota</taxon>
        <taxon>Alphaproteobacteria</taxon>
        <taxon>Sphingomonadales</taxon>
        <taxon>Sphingomonadaceae</taxon>
        <taxon>Sphingomonas</taxon>
    </lineage>
</organism>
<dbReference type="InterPro" id="IPR029058">
    <property type="entry name" value="AB_hydrolase_fold"/>
</dbReference>
<sequence>MARTINRYVGNFAKAGDPNGGTPARWTPYTPANDFLMDFAADGSPRGEPDPWKAKLDLVAASSSPVQ</sequence>
<dbReference type="SUPFAM" id="SSF53474">
    <property type="entry name" value="alpha/beta-Hydrolases"/>
    <property type="match status" value="1"/>
</dbReference>
<gene>
    <name evidence="1" type="ORF">FHS99_003020</name>
</gene>
<dbReference type="Gene3D" id="3.40.50.1820">
    <property type="entry name" value="alpha/beta hydrolase"/>
    <property type="match status" value="1"/>
</dbReference>
<comment type="caution">
    <text evidence="1">The sequence shown here is derived from an EMBL/GenBank/DDBJ whole genome shotgun (WGS) entry which is preliminary data.</text>
</comment>
<proteinExistence type="predicted"/>
<dbReference type="AlphaFoldDB" id="A0A7W9F2H6"/>
<keyword evidence="2" id="KW-1185">Reference proteome</keyword>
<dbReference type="Proteomes" id="UP000546701">
    <property type="component" value="Unassembled WGS sequence"/>
</dbReference>
<reference evidence="1 2" key="1">
    <citation type="submission" date="2020-08" db="EMBL/GenBank/DDBJ databases">
        <title>Genomic Encyclopedia of Type Strains, Phase IV (KMG-IV): sequencing the most valuable type-strain genomes for metagenomic binning, comparative biology and taxonomic classification.</title>
        <authorList>
            <person name="Goeker M."/>
        </authorList>
    </citation>
    <scope>NUCLEOTIDE SEQUENCE [LARGE SCALE GENOMIC DNA]</scope>
    <source>
        <strain evidence="1 2">DSM 103336</strain>
    </source>
</reference>
<accession>A0A7W9F2H6</accession>
<name>A0A7W9F2H6_9SPHN</name>
<evidence type="ECO:0000313" key="1">
    <source>
        <dbReference type="EMBL" id="MBB5730517.1"/>
    </source>
</evidence>
<evidence type="ECO:0000313" key="2">
    <source>
        <dbReference type="Proteomes" id="UP000546701"/>
    </source>
</evidence>